<dbReference type="GO" id="GO:0016301">
    <property type="term" value="F:kinase activity"/>
    <property type="evidence" value="ECO:0007669"/>
    <property type="project" value="InterPro"/>
</dbReference>
<dbReference type="InterPro" id="IPR016064">
    <property type="entry name" value="NAD/diacylglycerol_kinase_sf"/>
</dbReference>
<dbReference type="Gene3D" id="2.60.200.40">
    <property type="match status" value="1"/>
</dbReference>
<dbReference type="PANTHER" id="PTHR12358">
    <property type="entry name" value="SPHINGOSINE KINASE"/>
    <property type="match status" value="1"/>
</dbReference>
<sequence>MLFIINRNACLNKSYQIFKSKIEPLLKEKKVSFEYVTTETVAEAINCARNSVKKHREVIACGGDGTVNAVGTGLLSAGTLEEGQVVMGALPIGSSNNFALQTLKIPRHPQEALKVLLEGKKLSIDVGKTGEHFFFNVFGIGVGGEVADVGQRQWPFCRLPNIWFRYKLPALAIALRGISTFDVDVKTDKGDAFSGTLIFANTYNGKGEGKYLPLNENGSASDGVLNMVLIEDISLAKYVARPSIPIVIRKLRKRGKAHFFPASKIQVKIKNSSRGEFPFAYIDGELFKLEKNTFSIEILPKALSVISG</sequence>
<dbReference type="AlphaFoldDB" id="A0A399FZW3"/>
<dbReference type="InterPro" id="IPR001206">
    <property type="entry name" value="Diacylglycerol_kinase_cat_dom"/>
</dbReference>
<dbReference type="SUPFAM" id="SSF111331">
    <property type="entry name" value="NAD kinase/diacylglycerol kinase-like"/>
    <property type="match status" value="1"/>
</dbReference>
<feature type="domain" description="DAGKc" evidence="1">
    <location>
        <begin position="1"/>
        <end position="132"/>
    </location>
</feature>
<dbReference type="InterPro" id="IPR017438">
    <property type="entry name" value="ATP-NAD_kinase_N"/>
</dbReference>
<dbReference type="Gene3D" id="3.40.50.10330">
    <property type="entry name" value="Probable inorganic polyphosphate/atp-NAD kinase, domain 1"/>
    <property type="match status" value="1"/>
</dbReference>
<dbReference type="EMBL" id="NDHY01000001">
    <property type="protein sequence ID" value="RII00989.1"/>
    <property type="molecule type" value="Genomic_DNA"/>
</dbReference>
<reference evidence="2 3" key="1">
    <citation type="submission" date="2018-08" db="EMBL/GenBank/DDBJ databases">
        <title>Draft genome of candidate division NPL-UPA2 bacterium Unc8 that adapted to ultra-basic serpentinizing groundwater.</title>
        <authorList>
            <person name="Ishii S."/>
            <person name="Suzuki S."/>
            <person name="Nealson K.H."/>
        </authorList>
    </citation>
    <scope>NUCLEOTIDE SEQUENCE [LARGE SCALE GENOMIC DNA]</scope>
    <source>
        <strain evidence="2">Unc8</strain>
    </source>
</reference>
<protein>
    <recommendedName>
        <fullName evidence="1">DAGKc domain-containing protein</fullName>
    </recommendedName>
</protein>
<evidence type="ECO:0000259" key="1">
    <source>
        <dbReference type="PROSITE" id="PS50146"/>
    </source>
</evidence>
<name>A0A399FZW3_UNCN2</name>
<organism evidence="2 3">
    <name type="scientific">candidate division NPL-UPA2 bacterium Unc8</name>
    <dbReference type="NCBI Taxonomy" id="1980939"/>
    <lineage>
        <taxon>Bacteria</taxon>
    </lineage>
</organism>
<dbReference type="PROSITE" id="PS50146">
    <property type="entry name" value="DAGK"/>
    <property type="match status" value="1"/>
</dbReference>
<evidence type="ECO:0000313" key="2">
    <source>
        <dbReference type="EMBL" id="RII00989.1"/>
    </source>
</evidence>
<comment type="caution">
    <text evidence="2">The sequence shown here is derived from an EMBL/GenBank/DDBJ whole genome shotgun (WGS) entry which is preliminary data.</text>
</comment>
<dbReference type="InterPro" id="IPR050187">
    <property type="entry name" value="Lipid_Phosphate_FormReg"/>
</dbReference>
<proteinExistence type="predicted"/>
<dbReference type="Proteomes" id="UP000266287">
    <property type="component" value="Unassembled WGS sequence"/>
</dbReference>
<accession>A0A399FZW3</accession>
<evidence type="ECO:0000313" key="3">
    <source>
        <dbReference type="Proteomes" id="UP000266287"/>
    </source>
</evidence>
<gene>
    <name evidence="2" type="ORF">B9J77_00130</name>
</gene>
<dbReference type="PANTHER" id="PTHR12358:SF54">
    <property type="entry name" value="SPHINGOSINE KINASE RELATED PROTEIN"/>
    <property type="match status" value="1"/>
</dbReference>
<dbReference type="Pfam" id="PF00781">
    <property type="entry name" value="DAGK_cat"/>
    <property type="match status" value="1"/>
</dbReference>